<dbReference type="InterPro" id="IPR050121">
    <property type="entry name" value="Cytochrome_P450_monoxygenase"/>
</dbReference>
<dbReference type="Pfam" id="PF00067">
    <property type="entry name" value="p450"/>
    <property type="match status" value="1"/>
</dbReference>
<evidence type="ECO:0000256" key="3">
    <source>
        <dbReference type="RuleBase" id="RU000461"/>
    </source>
</evidence>
<dbReference type="Gene3D" id="1.10.630.10">
    <property type="entry name" value="Cytochrome P450"/>
    <property type="match status" value="1"/>
</dbReference>
<dbReference type="InterPro" id="IPR002401">
    <property type="entry name" value="Cyt_P450_E_grp-I"/>
</dbReference>
<dbReference type="PANTHER" id="PTHR24305:SF166">
    <property type="entry name" value="CYTOCHROME P450 12A4, MITOCHONDRIAL-RELATED"/>
    <property type="match status" value="1"/>
</dbReference>
<comment type="similarity">
    <text evidence="2 3">Belongs to the cytochrome P450 family.</text>
</comment>
<keyword evidence="3" id="KW-0560">Oxidoreductase</keyword>
<dbReference type="InterPro" id="IPR017972">
    <property type="entry name" value="Cyt_P450_CS"/>
</dbReference>
<gene>
    <name evidence="4" type="ORF">RM190_01920</name>
</gene>
<dbReference type="InterPro" id="IPR001128">
    <property type="entry name" value="Cyt_P450"/>
</dbReference>
<evidence type="ECO:0000256" key="1">
    <source>
        <dbReference type="ARBA" id="ARBA00001971"/>
    </source>
</evidence>
<dbReference type="RefSeq" id="WP_311757688.1">
    <property type="nucleotide sequence ID" value="NZ_JAVRQI010000001.1"/>
</dbReference>
<evidence type="ECO:0000256" key="2">
    <source>
        <dbReference type="ARBA" id="ARBA00010617"/>
    </source>
</evidence>
<dbReference type="EMBL" id="JAVRQI010000001">
    <property type="protein sequence ID" value="MDT1060594.1"/>
    <property type="molecule type" value="Genomic_DNA"/>
</dbReference>
<keyword evidence="3" id="KW-0503">Monooxygenase</keyword>
<dbReference type="PRINTS" id="PR00463">
    <property type="entry name" value="EP450I"/>
</dbReference>
<dbReference type="PROSITE" id="PS00086">
    <property type="entry name" value="CYTOCHROME_P450"/>
    <property type="match status" value="1"/>
</dbReference>
<dbReference type="PRINTS" id="PR00385">
    <property type="entry name" value="P450"/>
</dbReference>
<dbReference type="SUPFAM" id="SSF48264">
    <property type="entry name" value="Cytochrome P450"/>
    <property type="match status" value="1"/>
</dbReference>
<proteinExistence type="inferred from homology"/>
<keyword evidence="5" id="KW-1185">Reference proteome</keyword>
<comment type="cofactor">
    <cofactor evidence="1">
        <name>heme</name>
        <dbReference type="ChEBI" id="CHEBI:30413"/>
    </cofactor>
</comment>
<accession>A0ABU3E8Q8</accession>
<reference evidence="5" key="1">
    <citation type="submission" date="2023-07" db="EMBL/GenBank/DDBJ databases">
        <title>Characterization of two Paracoccaceae strains isolated from Phycosphere and proposal of Xinfangfangia lacusdiani sp. nov.</title>
        <authorList>
            <person name="Deng Y."/>
            <person name="Zhang Y.Q."/>
        </authorList>
    </citation>
    <scope>NUCLEOTIDE SEQUENCE [LARGE SCALE GENOMIC DNA]</scope>
    <source>
        <strain evidence="5">CPCC 101403</strain>
    </source>
</reference>
<keyword evidence="3" id="KW-0479">Metal-binding</keyword>
<evidence type="ECO:0000313" key="4">
    <source>
        <dbReference type="EMBL" id="MDT1060594.1"/>
    </source>
</evidence>
<organism evidence="4 5">
    <name type="scientific">Paracoccus broussonetiae</name>
    <dbReference type="NCBI Taxonomy" id="3075834"/>
    <lineage>
        <taxon>Bacteria</taxon>
        <taxon>Pseudomonadati</taxon>
        <taxon>Pseudomonadota</taxon>
        <taxon>Alphaproteobacteria</taxon>
        <taxon>Rhodobacterales</taxon>
        <taxon>Paracoccaceae</taxon>
        <taxon>Paracoccus</taxon>
    </lineage>
</organism>
<dbReference type="InterPro" id="IPR036396">
    <property type="entry name" value="Cyt_P450_sf"/>
</dbReference>
<comment type="caution">
    <text evidence="4">The sequence shown here is derived from an EMBL/GenBank/DDBJ whole genome shotgun (WGS) entry which is preliminary data.</text>
</comment>
<keyword evidence="3" id="KW-0408">Iron</keyword>
<sequence>MDDLAAPQLSEQSSHYPARVPLGRRPLGILGSALVARRNVLELIPEIATRQPMVSGRTGKRWHMVMDPGALAIVLKDRVDDYPKSVVTKLLLEPAIGQSLFVAEGAHWRWQRRAAAPAFAQRHVEALAPVMTAAAEASRRRLASATGPVDVFAETVAATFEVISDVTFSGGEGFDRDAVHQAIDSYISSAARLSVMDILGLPGWIPRPGRVRSGSDLKRMKRVADDAIRARAQSGPRPTPDLLDLLRAGQDPETGRAMSTGELRDNLLTFIVAGHETTALTLAWALYLLAFDPQVQDRAAAEARGVLGARAATAADVPRLPYLRQIVDEALRLYPPAAFLSRTALIHDRLCGREVRPGDTIMLPVYALHRHHMLWEDPDRFDPDRFAPGAPRDRFAFLPFGAGPRICIGASFAVQEAVIILSTLVAGLRFGLTARAPEPRMILTLRPHGGVWLTVTPR</sequence>
<evidence type="ECO:0000313" key="5">
    <source>
        <dbReference type="Proteomes" id="UP001251085"/>
    </source>
</evidence>
<protein>
    <submittedName>
        <fullName evidence="4">Cytochrome P450</fullName>
    </submittedName>
</protein>
<keyword evidence="3" id="KW-0349">Heme</keyword>
<dbReference type="PANTHER" id="PTHR24305">
    <property type="entry name" value="CYTOCHROME P450"/>
    <property type="match status" value="1"/>
</dbReference>
<name>A0ABU3E8Q8_9RHOB</name>
<dbReference type="Proteomes" id="UP001251085">
    <property type="component" value="Unassembled WGS sequence"/>
</dbReference>